<dbReference type="PROSITE" id="PS50956">
    <property type="entry name" value="HTH_ASNC_2"/>
    <property type="match status" value="1"/>
</dbReference>
<dbReference type="GO" id="GO:0005829">
    <property type="term" value="C:cytosol"/>
    <property type="evidence" value="ECO:0007669"/>
    <property type="project" value="TreeGrafter"/>
</dbReference>
<dbReference type="STRING" id="172043.RM53_09990"/>
<dbReference type="EMBL" id="JWSY01000017">
    <property type="protein sequence ID" value="KIC57153.1"/>
    <property type="molecule type" value="Genomic_DNA"/>
</dbReference>
<dbReference type="SUPFAM" id="SSF46785">
    <property type="entry name" value="Winged helix' DNA-binding domain"/>
    <property type="match status" value="1"/>
</dbReference>
<accession>A0A0B4DSA8</accession>
<dbReference type="GO" id="GO:0043565">
    <property type="term" value="F:sequence-specific DNA binding"/>
    <property type="evidence" value="ECO:0007669"/>
    <property type="project" value="InterPro"/>
</dbReference>
<evidence type="ECO:0000259" key="4">
    <source>
        <dbReference type="PROSITE" id="PS50956"/>
    </source>
</evidence>
<dbReference type="SMART" id="SM00344">
    <property type="entry name" value="HTH_ASNC"/>
    <property type="match status" value="1"/>
</dbReference>
<reference evidence="5 6" key="1">
    <citation type="submission" date="2014-12" db="EMBL/GenBank/DDBJ databases">
        <title>Genome sequencing of Brevundimonas nasdae TPW30.</title>
        <authorList>
            <person name="Tan P.W."/>
            <person name="Chan K.-G."/>
        </authorList>
    </citation>
    <scope>NUCLEOTIDE SEQUENCE [LARGE SCALE GENOMIC DNA]</scope>
    <source>
        <strain evidence="5 6">TPW30</strain>
    </source>
</reference>
<proteinExistence type="predicted"/>
<keyword evidence="3" id="KW-0804">Transcription</keyword>
<dbReference type="InterPro" id="IPR036388">
    <property type="entry name" value="WH-like_DNA-bd_sf"/>
</dbReference>
<sequence>MSLLDPLDQRLLQRLRADGRISNADLASAVGLSPSACLRRVRRLEERGVIRGYAAVLANDSDDGVVAYVEITLEKQTDDHMRRFEAAVRNHPEIRDCYLMAGEADYIVRAVAPDIAAYEVIHKDVLSRLPGVSRIHSSLAIRNVLAARG</sequence>
<evidence type="ECO:0000313" key="5">
    <source>
        <dbReference type="EMBL" id="KIC57153.1"/>
    </source>
</evidence>
<dbReference type="InterPro" id="IPR019887">
    <property type="entry name" value="Tscrpt_reg_AsnC/Lrp_C"/>
</dbReference>
<evidence type="ECO:0000313" key="6">
    <source>
        <dbReference type="Proteomes" id="UP000031166"/>
    </source>
</evidence>
<dbReference type="GeneID" id="34013509"/>
<dbReference type="PRINTS" id="PR00033">
    <property type="entry name" value="HTHASNC"/>
</dbReference>
<dbReference type="InterPro" id="IPR000485">
    <property type="entry name" value="AsnC-type_HTH_dom"/>
</dbReference>
<dbReference type="Pfam" id="PF13412">
    <property type="entry name" value="HTH_24"/>
    <property type="match status" value="1"/>
</dbReference>
<dbReference type="Proteomes" id="UP000031166">
    <property type="component" value="Unassembled WGS sequence"/>
</dbReference>
<organism evidence="5 6">
    <name type="scientific">Brevundimonas nasdae</name>
    <dbReference type="NCBI Taxonomy" id="172043"/>
    <lineage>
        <taxon>Bacteria</taxon>
        <taxon>Pseudomonadati</taxon>
        <taxon>Pseudomonadota</taxon>
        <taxon>Alphaproteobacteria</taxon>
        <taxon>Caulobacterales</taxon>
        <taxon>Caulobacteraceae</taxon>
        <taxon>Brevundimonas</taxon>
    </lineage>
</organism>
<evidence type="ECO:0000256" key="1">
    <source>
        <dbReference type="ARBA" id="ARBA00023015"/>
    </source>
</evidence>
<name>A0A0B4DSA8_9CAUL</name>
<dbReference type="GO" id="GO:0043200">
    <property type="term" value="P:response to amino acid"/>
    <property type="evidence" value="ECO:0007669"/>
    <property type="project" value="TreeGrafter"/>
</dbReference>
<feature type="domain" description="HTH asnC-type" evidence="4">
    <location>
        <begin position="4"/>
        <end position="66"/>
    </location>
</feature>
<dbReference type="Gene3D" id="1.10.10.10">
    <property type="entry name" value="Winged helix-like DNA-binding domain superfamily/Winged helix DNA-binding domain"/>
    <property type="match status" value="1"/>
</dbReference>
<dbReference type="SUPFAM" id="SSF54909">
    <property type="entry name" value="Dimeric alpha+beta barrel"/>
    <property type="match status" value="1"/>
</dbReference>
<dbReference type="AlphaFoldDB" id="A0A0B4DSA8"/>
<dbReference type="PANTHER" id="PTHR30154:SF34">
    <property type="entry name" value="TRANSCRIPTIONAL REGULATOR AZLB"/>
    <property type="match status" value="1"/>
</dbReference>
<evidence type="ECO:0000256" key="2">
    <source>
        <dbReference type="ARBA" id="ARBA00023125"/>
    </source>
</evidence>
<dbReference type="InterPro" id="IPR019888">
    <property type="entry name" value="Tscrpt_reg_AsnC-like"/>
</dbReference>
<comment type="caution">
    <text evidence="5">The sequence shown here is derived from an EMBL/GenBank/DDBJ whole genome shotgun (WGS) entry which is preliminary data.</text>
</comment>
<keyword evidence="1" id="KW-0805">Transcription regulation</keyword>
<evidence type="ECO:0000256" key="3">
    <source>
        <dbReference type="ARBA" id="ARBA00023163"/>
    </source>
</evidence>
<keyword evidence="2" id="KW-0238">DNA-binding</keyword>
<dbReference type="Pfam" id="PF01037">
    <property type="entry name" value="AsnC_trans_reg"/>
    <property type="match status" value="1"/>
</dbReference>
<dbReference type="InterPro" id="IPR036390">
    <property type="entry name" value="WH_DNA-bd_sf"/>
</dbReference>
<gene>
    <name evidence="5" type="ORF">RM53_09990</name>
</gene>
<dbReference type="PANTHER" id="PTHR30154">
    <property type="entry name" value="LEUCINE-RESPONSIVE REGULATORY PROTEIN"/>
    <property type="match status" value="1"/>
</dbReference>
<dbReference type="InterPro" id="IPR019885">
    <property type="entry name" value="Tscrpt_reg_HTH_AsnC-type_CS"/>
</dbReference>
<dbReference type="InterPro" id="IPR011008">
    <property type="entry name" value="Dimeric_a/b-barrel"/>
</dbReference>
<protein>
    <submittedName>
        <fullName evidence="5">Transcriptional regulator</fullName>
    </submittedName>
</protein>
<dbReference type="Gene3D" id="3.30.70.920">
    <property type="match status" value="1"/>
</dbReference>
<dbReference type="PROSITE" id="PS00519">
    <property type="entry name" value="HTH_ASNC_1"/>
    <property type="match status" value="1"/>
</dbReference>
<dbReference type="RefSeq" id="WP_039246401.1">
    <property type="nucleotide sequence ID" value="NZ_CP119180.1"/>
</dbReference>